<keyword evidence="9" id="KW-1133">Transmembrane helix</keyword>
<dbReference type="InterPro" id="IPR003594">
    <property type="entry name" value="HATPase_dom"/>
</dbReference>
<dbReference type="SMART" id="SM00387">
    <property type="entry name" value="HATPase_c"/>
    <property type="match status" value="1"/>
</dbReference>
<dbReference type="InterPro" id="IPR005467">
    <property type="entry name" value="His_kinase_dom"/>
</dbReference>
<dbReference type="Pfam" id="PF00512">
    <property type="entry name" value="HisKA"/>
    <property type="match status" value="1"/>
</dbReference>
<dbReference type="PROSITE" id="PS50113">
    <property type="entry name" value="PAC"/>
    <property type="match status" value="1"/>
</dbReference>
<evidence type="ECO:0000259" key="11">
    <source>
        <dbReference type="PROSITE" id="PS50109"/>
    </source>
</evidence>
<feature type="transmembrane region" description="Helical" evidence="9">
    <location>
        <begin position="197"/>
        <end position="219"/>
    </location>
</feature>
<evidence type="ECO:0000256" key="1">
    <source>
        <dbReference type="ARBA" id="ARBA00000085"/>
    </source>
</evidence>
<dbReference type="SUPFAM" id="SSF55874">
    <property type="entry name" value="ATPase domain of HSP90 chaperone/DNA topoisomerase II/histidine kinase"/>
    <property type="match status" value="1"/>
</dbReference>
<evidence type="ECO:0000256" key="3">
    <source>
        <dbReference type="ARBA" id="ARBA00012438"/>
    </source>
</evidence>
<dbReference type="Gene3D" id="3.30.450.20">
    <property type="entry name" value="PAS domain"/>
    <property type="match status" value="1"/>
</dbReference>
<dbReference type="InterPro" id="IPR001789">
    <property type="entry name" value="Sig_transdc_resp-reg_receiver"/>
</dbReference>
<feature type="domain" description="Response regulatory" evidence="12">
    <location>
        <begin position="888"/>
        <end position="1004"/>
    </location>
</feature>
<evidence type="ECO:0000259" key="13">
    <source>
        <dbReference type="PROSITE" id="PS50113"/>
    </source>
</evidence>
<proteinExistence type="inferred from homology"/>
<dbReference type="Gene3D" id="3.40.50.2300">
    <property type="match status" value="1"/>
</dbReference>
<gene>
    <name evidence="14" type="ORF">VB774_13475</name>
</gene>
<accession>A0ABU5TM46</accession>
<feature type="domain" description="Phytochrome chromophore attachment site" evidence="10">
    <location>
        <begin position="433"/>
        <end position="572"/>
    </location>
</feature>
<keyword evidence="15" id="KW-1185">Reference proteome</keyword>
<protein>
    <recommendedName>
        <fullName evidence="3">histidine kinase</fullName>
        <ecNumber evidence="3">2.7.13.3</ecNumber>
    </recommendedName>
</protein>
<keyword evidence="5" id="KW-0808">Transferase</keyword>
<dbReference type="PANTHER" id="PTHR43047:SF63">
    <property type="entry name" value="HISTIDINE KINASE"/>
    <property type="match status" value="1"/>
</dbReference>
<dbReference type="Pfam" id="PF02518">
    <property type="entry name" value="HATPase_c"/>
    <property type="match status" value="1"/>
</dbReference>
<dbReference type="InterPro" id="IPR000014">
    <property type="entry name" value="PAS"/>
</dbReference>
<dbReference type="Gene3D" id="3.30.565.10">
    <property type="entry name" value="Histidine kinase-like ATPase, C-terminal domain"/>
    <property type="match status" value="1"/>
</dbReference>
<dbReference type="SUPFAM" id="SSF55785">
    <property type="entry name" value="PYP-like sensor domain (PAS domain)"/>
    <property type="match status" value="1"/>
</dbReference>
<dbReference type="CDD" id="cd00130">
    <property type="entry name" value="PAS"/>
    <property type="match status" value="1"/>
</dbReference>
<dbReference type="InterPro" id="IPR035965">
    <property type="entry name" value="PAS-like_dom_sf"/>
</dbReference>
<evidence type="ECO:0000256" key="5">
    <source>
        <dbReference type="ARBA" id="ARBA00022679"/>
    </source>
</evidence>
<dbReference type="Gene3D" id="1.10.287.130">
    <property type="match status" value="1"/>
</dbReference>
<dbReference type="PROSITE" id="PS50046">
    <property type="entry name" value="PHYTOCHROME_2"/>
    <property type="match status" value="1"/>
</dbReference>
<evidence type="ECO:0000259" key="10">
    <source>
        <dbReference type="PROSITE" id="PS50046"/>
    </source>
</evidence>
<dbReference type="SMART" id="SM00448">
    <property type="entry name" value="REC"/>
    <property type="match status" value="1"/>
</dbReference>
<dbReference type="InterPro" id="IPR003661">
    <property type="entry name" value="HisK_dim/P_dom"/>
</dbReference>
<comment type="caution">
    <text evidence="14">The sequence shown here is derived from an EMBL/GenBank/DDBJ whole genome shotgun (WGS) entry which is preliminary data.</text>
</comment>
<evidence type="ECO:0000313" key="15">
    <source>
        <dbReference type="Proteomes" id="UP001301388"/>
    </source>
</evidence>
<keyword evidence="6" id="KW-0418">Kinase</keyword>
<dbReference type="CDD" id="cd17546">
    <property type="entry name" value="REC_hyHK_CKI1_RcsC-like"/>
    <property type="match status" value="1"/>
</dbReference>
<organism evidence="14 15">
    <name type="scientific">Pseudanabaena galeata UHCC 0370</name>
    <dbReference type="NCBI Taxonomy" id="3110310"/>
    <lineage>
        <taxon>Bacteria</taxon>
        <taxon>Bacillati</taxon>
        <taxon>Cyanobacteriota</taxon>
        <taxon>Cyanophyceae</taxon>
        <taxon>Pseudanabaenales</taxon>
        <taxon>Pseudanabaenaceae</taxon>
        <taxon>Pseudanabaena</taxon>
    </lineage>
</organism>
<dbReference type="InterPro" id="IPR036890">
    <property type="entry name" value="HATPase_C_sf"/>
</dbReference>
<dbReference type="CDD" id="cd00082">
    <property type="entry name" value="HisKA"/>
    <property type="match status" value="1"/>
</dbReference>
<dbReference type="InterPro" id="IPR029016">
    <property type="entry name" value="GAF-like_dom_sf"/>
</dbReference>
<reference evidence="14 15" key="1">
    <citation type="submission" date="2023-12" db="EMBL/GenBank/DDBJ databases">
        <title>Baltic Sea Cyanobacteria.</title>
        <authorList>
            <person name="Delbaje E."/>
            <person name="Fewer D.P."/>
            <person name="Shishido T.K."/>
        </authorList>
    </citation>
    <scope>NUCLEOTIDE SEQUENCE [LARGE SCALE GENOMIC DNA]</scope>
    <source>
        <strain evidence="14 15">UHCC 0370</strain>
    </source>
</reference>
<dbReference type="PROSITE" id="PS50109">
    <property type="entry name" value="HIS_KIN"/>
    <property type="match status" value="1"/>
</dbReference>
<dbReference type="PANTHER" id="PTHR43047">
    <property type="entry name" value="TWO-COMPONENT HISTIDINE PROTEIN KINASE"/>
    <property type="match status" value="1"/>
</dbReference>
<dbReference type="CDD" id="cd16922">
    <property type="entry name" value="HATPase_EvgS-ArcB-TorS-like"/>
    <property type="match status" value="1"/>
</dbReference>
<keyword evidence="4 8" id="KW-0597">Phosphoprotein</keyword>
<dbReference type="SUPFAM" id="SSF55781">
    <property type="entry name" value="GAF domain-like"/>
    <property type="match status" value="1"/>
</dbReference>
<dbReference type="EC" id="2.7.13.3" evidence="3"/>
<keyword evidence="9" id="KW-0812">Transmembrane</keyword>
<dbReference type="SMART" id="SM00065">
    <property type="entry name" value="GAF"/>
    <property type="match status" value="1"/>
</dbReference>
<dbReference type="PROSITE" id="PS50110">
    <property type="entry name" value="RESPONSE_REGULATORY"/>
    <property type="match status" value="1"/>
</dbReference>
<dbReference type="InterPro" id="IPR001610">
    <property type="entry name" value="PAC"/>
</dbReference>
<dbReference type="SUPFAM" id="SSF52172">
    <property type="entry name" value="CheY-like"/>
    <property type="match status" value="1"/>
</dbReference>
<evidence type="ECO:0000313" key="14">
    <source>
        <dbReference type="EMBL" id="MEA5478633.1"/>
    </source>
</evidence>
<feature type="modified residue" description="4-aspartylphosphate" evidence="8">
    <location>
        <position position="937"/>
    </location>
</feature>
<dbReference type="Proteomes" id="UP001301388">
    <property type="component" value="Unassembled WGS sequence"/>
</dbReference>
<dbReference type="InterPro" id="IPR036097">
    <property type="entry name" value="HisK_dim/P_sf"/>
</dbReference>
<dbReference type="InterPro" id="IPR004358">
    <property type="entry name" value="Sig_transdc_His_kin-like_C"/>
</dbReference>
<dbReference type="Pfam" id="PF01590">
    <property type="entry name" value="GAF"/>
    <property type="match status" value="1"/>
</dbReference>
<dbReference type="EMBL" id="JAYGIE010000076">
    <property type="protein sequence ID" value="MEA5478633.1"/>
    <property type="molecule type" value="Genomic_DNA"/>
</dbReference>
<dbReference type="InterPro" id="IPR016132">
    <property type="entry name" value="Phyto_chromo_attachment"/>
</dbReference>
<comment type="similarity">
    <text evidence="2">In the N-terminal section; belongs to the phytochrome family.</text>
</comment>
<evidence type="ECO:0000256" key="9">
    <source>
        <dbReference type="SAM" id="Phobius"/>
    </source>
</evidence>
<dbReference type="PRINTS" id="PR00344">
    <property type="entry name" value="BCTRLSENSOR"/>
</dbReference>
<dbReference type="SUPFAM" id="SSF47384">
    <property type="entry name" value="Homodimeric domain of signal transducing histidine kinase"/>
    <property type="match status" value="1"/>
</dbReference>
<dbReference type="InterPro" id="IPR011006">
    <property type="entry name" value="CheY-like_superfamily"/>
</dbReference>
<evidence type="ECO:0000256" key="6">
    <source>
        <dbReference type="ARBA" id="ARBA00022777"/>
    </source>
</evidence>
<keyword evidence="9" id="KW-0472">Membrane</keyword>
<dbReference type="InterPro" id="IPR003018">
    <property type="entry name" value="GAF"/>
</dbReference>
<comment type="catalytic activity">
    <reaction evidence="1">
        <text>ATP + protein L-histidine = ADP + protein N-phospho-L-histidine.</text>
        <dbReference type="EC" id="2.7.13.3"/>
    </reaction>
</comment>
<evidence type="ECO:0000256" key="2">
    <source>
        <dbReference type="ARBA" id="ARBA00006402"/>
    </source>
</evidence>
<dbReference type="Gene3D" id="3.30.450.40">
    <property type="match status" value="1"/>
</dbReference>
<evidence type="ECO:0000259" key="12">
    <source>
        <dbReference type="PROSITE" id="PS50110"/>
    </source>
</evidence>
<dbReference type="Pfam" id="PF08447">
    <property type="entry name" value="PAS_3"/>
    <property type="match status" value="1"/>
</dbReference>
<evidence type="ECO:0000256" key="7">
    <source>
        <dbReference type="ARBA" id="ARBA00023012"/>
    </source>
</evidence>
<dbReference type="InterPro" id="IPR000700">
    <property type="entry name" value="PAS-assoc_C"/>
</dbReference>
<feature type="domain" description="PAC" evidence="13">
    <location>
        <begin position="361"/>
        <end position="413"/>
    </location>
</feature>
<dbReference type="Pfam" id="PF00072">
    <property type="entry name" value="Response_reg"/>
    <property type="match status" value="1"/>
</dbReference>
<name>A0ABU5TM46_9CYAN</name>
<dbReference type="SMART" id="SM00086">
    <property type="entry name" value="PAC"/>
    <property type="match status" value="1"/>
</dbReference>
<dbReference type="SMART" id="SM00388">
    <property type="entry name" value="HisKA"/>
    <property type="match status" value="1"/>
</dbReference>
<evidence type="ECO:0000256" key="8">
    <source>
        <dbReference type="PROSITE-ProRule" id="PRU00169"/>
    </source>
</evidence>
<feature type="domain" description="Histidine kinase" evidence="11">
    <location>
        <begin position="620"/>
        <end position="858"/>
    </location>
</feature>
<dbReference type="RefSeq" id="WP_323262079.1">
    <property type="nucleotide sequence ID" value="NZ_JAYGIE010000076.1"/>
</dbReference>
<dbReference type="InterPro" id="IPR013655">
    <property type="entry name" value="PAS_fold_3"/>
</dbReference>
<evidence type="ECO:0000256" key="4">
    <source>
        <dbReference type="ARBA" id="ARBA00022553"/>
    </source>
</evidence>
<sequence length="1021" mass="114687">MKNLIQSPKHRISKQLLLGFGLSLAVIGVAALSIIYTSLKFNLDEQVHQRARTITQGLEFASEGLVEDEETFLLERLVQNYATLPAVVEISIVDPRGSLLAHSRRMDLTWTNMDYADIHPTFVPSLLQASRNGTEVDIHAVVEGKPVIVQFLPFSSTVFNKFGAKTSQESTPSNRHRGVVIVVMDLQALENEALKNALWAILAMSFSGGLILTFMGWLIRQLVLSPLAKIQLAIADSENQEKFVLPILPNNEIGFLGATLASVLEEVKDFKQMELDIAERKYAEIAQHYELATNAAKVWIWDWDAQTGIFVLECGVREWLGYESCQDPIHLDDWLTNIYIDDRELARNAFQKHLEGETSEFSCEYRLLDAKGKPHWFLSRGERVLDDQNKVIRAIGTITDIEEVKQAEKLIRRQAKRELVIREITQNIRKTLDLKTIFQTTVEEIRNFLKADRVGIFEFYPDTNFDDGEFVAESVLSKFGSAIAVKFHDHCFGEQYAEFYEQGTTQAVSDIYNSGLPQCYIQTLERFQIRANLVVPLLKADKLWGLLCIHQCDSPRDWEELEIDFVKQIGNQLAIAVQQADLYQQTQADLLIRKQTEAELLRVNQELLKATKLKDEFLANMSHELRTPLNSILGLSEVLKEQLLGTLNDKQLSAIGTVESSGTHLLSLINDILDLSKISSGMMELHIELVSVQNLCNSSLVFVKQQAFQKRIQIACSIPKNINNIKVEERRIRQVLINLLTNAVKFTPSEGHVNLLVAFGQGDIWQGEAVIPQQIRTMNLPMIVFQVMDTGIGIASKDLQRLFQPFIQVSSNLNRQYEGTGLGLALVKQIVELHGGMVMAESVVGECSRFTVALPYEMDLASTAIAPEIVTSSSSPIEINNDNEVAPLILLAEDNEANIQTFKSYLTAINYRIAIARNGEEAVARAKDHCPDIIVMDIQMPKMDGLEAIRLIRADAQTATIPIIALTALAMEGDRERCLKVGANEYLTKPVKLKQLAEKIRLLLSQPRKPKNLATSSTPKD</sequence>
<keyword evidence="7" id="KW-0902">Two-component regulatory system</keyword>